<dbReference type="InterPro" id="IPR035983">
    <property type="entry name" value="Hect_E3_ubiquitin_ligase"/>
</dbReference>
<gene>
    <name evidence="10" type="ORF">OBRU01_07351</name>
</gene>
<proteinExistence type="predicted"/>
<dbReference type="Gene3D" id="3.90.1750.10">
    <property type="entry name" value="Hect, E3 ligase catalytic domains"/>
    <property type="match status" value="6"/>
</dbReference>
<keyword evidence="4" id="KW-0808">Transferase</keyword>
<dbReference type="PANTHER" id="PTHR11254">
    <property type="entry name" value="HECT DOMAIN UBIQUITIN-PROTEIN LIGASE"/>
    <property type="match status" value="1"/>
</dbReference>
<feature type="compositionally biased region" description="Low complexity" evidence="8">
    <location>
        <begin position="376"/>
        <end position="392"/>
    </location>
</feature>
<dbReference type="FunFam" id="3.30.2410.10:FF:000001">
    <property type="entry name" value="E3 ubiquitin-protein ligase NEDD4-like"/>
    <property type="match status" value="1"/>
</dbReference>
<feature type="region of interest" description="Disordered" evidence="8">
    <location>
        <begin position="161"/>
        <end position="228"/>
    </location>
</feature>
<dbReference type="InterPro" id="IPR035892">
    <property type="entry name" value="C2_domain_sf"/>
</dbReference>
<dbReference type="Gene3D" id="2.60.40.150">
    <property type="entry name" value="C2 domain"/>
    <property type="match status" value="1"/>
</dbReference>
<feature type="non-terminal residue" evidence="10">
    <location>
        <position position="1"/>
    </location>
</feature>
<dbReference type="Gene3D" id="3.30.2160.10">
    <property type="entry name" value="Hect, E3 ligase catalytic domain"/>
    <property type="match status" value="3"/>
</dbReference>
<protein>
    <recommendedName>
        <fullName evidence="3">HECT-type E3 ubiquitin transferase</fullName>
        <ecNumber evidence="3">2.3.2.26</ecNumber>
    </recommendedName>
</protein>
<feature type="region of interest" description="Disordered" evidence="8">
    <location>
        <begin position="242"/>
        <end position="326"/>
    </location>
</feature>
<accession>A0A0L7LJH6</accession>
<feature type="compositionally biased region" description="Basic and acidic residues" evidence="8">
    <location>
        <begin position="447"/>
        <end position="456"/>
    </location>
</feature>
<feature type="compositionally biased region" description="Basic and acidic residues" evidence="8">
    <location>
        <begin position="931"/>
        <end position="942"/>
    </location>
</feature>
<evidence type="ECO:0000313" key="10">
    <source>
        <dbReference type="EMBL" id="KOB75519.1"/>
    </source>
</evidence>
<comment type="caution">
    <text evidence="7">Lacks conserved residue(s) required for the propagation of feature annotation.</text>
</comment>
<feature type="compositionally biased region" description="Polar residues" evidence="8">
    <location>
        <begin position="168"/>
        <end position="178"/>
    </location>
</feature>
<comment type="catalytic activity">
    <reaction evidence="1">
        <text>S-ubiquitinyl-[E2 ubiquitin-conjugating enzyme]-L-cysteine + [acceptor protein]-L-lysine = [E2 ubiquitin-conjugating enzyme]-L-cysteine + N(6)-ubiquitinyl-[acceptor protein]-L-lysine.</text>
        <dbReference type="EC" id="2.3.2.26"/>
    </reaction>
</comment>
<feature type="compositionally biased region" description="Polar residues" evidence="8">
    <location>
        <begin position="314"/>
        <end position="326"/>
    </location>
</feature>
<sequence length="1169" mass="132024">VFDENRLTRDDFLGMVEVPLSAVPAESAAAPRPALVKYPLRPRSARSRVRGYIEVYHALVGRVGEHGTEETPPAEDWEMVEPAPQVGNVQPVSAGTVPSFVGDDWELVDATSLVSAATVVLFVGDDWELVDATSLVRPRSGSALPSRKLLILSTLSPWAGRSDRTPTVAHTSSITSRGPRSGSALPSRKLLILSTLSPRAGRSERTPTVGHTTRANSTESQAERMETAATEFQRRFHISADTEHANQHTEDSNRSQESNSTEPTPFSTPVRSPALERSNTLTEETVTDERIEVTEASALENNEVSLNERHVEPTENSISETDCDNNLSNQDDDVVCANESHNAQECDASTSQDVVNDNNETETNNTEESTDAESRVVSGETGENVVENVENQDQNEESRDVNIENEVTTAVSRDVNEETPEATDESQEINDESQTQTSGETLDEADESHARSRETQDANGESPRSGESVSNEESLVVTELVDSLTFDENHFSTPTGGSSPVTTRRSRRRTTSSMDDSERLAPAQWKPPTSSGLYLKDTRTTQWEDPRLSNPQIAGPAVPYSRDYKRKYEYLKSQLRKPSNVPNKFEIKVRRNSILEDSYRIISSVSRLDLLKTKLWVEFESEWFFLLSKEMFNPYYGLFEYSAMDNYTLQINPNSGVCNEEHLNYFKFIGRVAGMAVYHGKLLDAHLQHDHRLVNSGVCNEEHLNYFKFIGRVAGMAVYHGKLLDVHLQHDHRLVNSGVCNEEYLNYFKFIGRAAGMAVYHGKLLDVHLQLDHRLVNSGVCNEEHLNYFKFIVRVAGMAVYHGKLLDAHLQHDHRLVNSGVCNEEHLNYFKFIGRVAGMAVYHGKLLDGQYLYTYIMIIISVCNEEHLNYFKFIGRVAGMAENDPSELYLTFSVDEEQFGKTIQRDLKPGGANISVDEDNKDDEYSTSSVRQDDTTRPEAGRRQHIRRRRQQKRVYQFGKTIQRDLKPGGANISVDEDNKDEYIKHHKFGKTIQRDLKPGGANISVDEDNKDEYIKLVIEWRFVSRVQEQMVSFLEGLGALVPLPLLKIFDENELELLLCGIQHIDVRDWRANTLYKGDYHANHLVVQWFWRVVLSFSNEMRSRLLQFVTGTSRVPMNGFKELYGSNGPQLFTVENFNRIDLPPYESYQQLREKLIKAIEGSQGFAGVD</sequence>
<feature type="compositionally biased region" description="Low complexity" evidence="8">
    <location>
        <begin position="492"/>
        <end position="503"/>
    </location>
</feature>
<evidence type="ECO:0000256" key="7">
    <source>
        <dbReference type="PROSITE-ProRule" id="PRU00104"/>
    </source>
</evidence>
<dbReference type="Proteomes" id="UP000037510">
    <property type="component" value="Unassembled WGS sequence"/>
</dbReference>
<name>A0A0L7LJH6_OPEBR</name>
<feature type="region of interest" description="Disordered" evidence="8">
    <location>
        <begin position="487"/>
        <end position="534"/>
    </location>
</feature>
<dbReference type="GO" id="GO:0016567">
    <property type="term" value="P:protein ubiquitination"/>
    <property type="evidence" value="ECO:0007669"/>
    <property type="project" value="UniProtKB-ARBA"/>
</dbReference>
<evidence type="ECO:0000256" key="2">
    <source>
        <dbReference type="ARBA" id="ARBA00004906"/>
    </source>
</evidence>
<evidence type="ECO:0000256" key="4">
    <source>
        <dbReference type="ARBA" id="ARBA00022679"/>
    </source>
</evidence>
<keyword evidence="11" id="KW-1185">Reference proteome</keyword>
<evidence type="ECO:0000256" key="3">
    <source>
        <dbReference type="ARBA" id="ARBA00012485"/>
    </source>
</evidence>
<dbReference type="SMART" id="SM00119">
    <property type="entry name" value="HECTc"/>
    <property type="match status" value="1"/>
</dbReference>
<keyword evidence="5" id="KW-0677">Repeat</keyword>
<dbReference type="Pfam" id="PF00632">
    <property type="entry name" value="HECT"/>
    <property type="match status" value="3"/>
</dbReference>
<dbReference type="SUPFAM" id="SSF49562">
    <property type="entry name" value="C2 domain (Calcium/lipid-binding domain, CaLB)"/>
    <property type="match status" value="1"/>
</dbReference>
<feature type="compositionally biased region" description="Acidic residues" evidence="8">
    <location>
        <begin position="417"/>
        <end position="431"/>
    </location>
</feature>
<dbReference type="GO" id="GO:0006511">
    <property type="term" value="P:ubiquitin-dependent protein catabolic process"/>
    <property type="evidence" value="ECO:0007669"/>
    <property type="project" value="TreeGrafter"/>
</dbReference>
<evidence type="ECO:0000256" key="5">
    <source>
        <dbReference type="ARBA" id="ARBA00022737"/>
    </source>
</evidence>
<dbReference type="PROSITE" id="PS50237">
    <property type="entry name" value="HECT"/>
    <property type="match status" value="1"/>
</dbReference>
<keyword evidence="6 7" id="KW-0833">Ubl conjugation pathway</keyword>
<organism evidence="10 11">
    <name type="scientific">Operophtera brumata</name>
    <name type="common">Winter moth</name>
    <name type="synonym">Phalaena brumata</name>
    <dbReference type="NCBI Taxonomy" id="104452"/>
    <lineage>
        <taxon>Eukaryota</taxon>
        <taxon>Metazoa</taxon>
        <taxon>Ecdysozoa</taxon>
        <taxon>Arthropoda</taxon>
        <taxon>Hexapoda</taxon>
        <taxon>Insecta</taxon>
        <taxon>Pterygota</taxon>
        <taxon>Neoptera</taxon>
        <taxon>Endopterygota</taxon>
        <taxon>Lepidoptera</taxon>
        <taxon>Glossata</taxon>
        <taxon>Ditrysia</taxon>
        <taxon>Geometroidea</taxon>
        <taxon>Geometridae</taxon>
        <taxon>Larentiinae</taxon>
        <taxon>Operophtera</taxon>
    </lineage>
</organism>
<evidence type="ECO:0000313" key="11">
    <source>
        <dbReference type="Proteomes" id="UP000037510"/>
    </source>
</evidence>
<comment type="pathway">
    <text evidence="2">Protein modification; protein ubiquitination.</text>
</comment>
<dbReference type="EMBL" id="JTDY01000895">
    <property type="protein sequence ID" value="KOB75519.1"/>
    <property type="molecule type" value="Genomic_DNA"/>
</dbReference>
<dbReference type="InterPro" id="IPR000569">
    <property type="entry name" value="HECT_dom"/>
</dbReference>
<dbReference type="InterPro" id="IPR050409">
    <property type="entry name" value="E3_ubiq-protein_ligase"/>
</dbReference>
<evidence type="ECO:0000256" key="1">
    <source>
        <dbReference type="ARBA" id="ARBA00000885"/>
    </source>
</evidence>
<dbReference type="GO" id="GO:0061630">
    <property type="term" value="F:ubiquitin protein ligase activity"/>
    <property type="evidence" value="ECO:0007669"/>
    <property type="project" value="UniProtKB-EC"/>
</dbReference>
<evidence type="ECO:0000256" key="6">
    <source>
        <dbReference type="ARBA" id="ARBA00022786"/>
    </source>
</evidence>
<feature type="region of interest" description="Disordered" evidence="8">
    <location>
        <begin position="344"/>
        <end position="475"/>
    </location>
</feature>
<evidence type="ECO:0000256" key="8">
    <source>
        <dbReference type="SAM" id="MobiDB-lite"/>
    </source>
</evidence>
<dbReference type="AlphaFoldDB" id="A0A0L7LJH6"/>
<dbReference type="Gene3D" id="3.30.2410.10">
    <property type="entry name" value="Hect, E3 ligase catalytic domain"/>
    <property type="match status" value="1"/>
</dbReference>
<comment type="caution">
    <text evidence="10">The sequence shown here is derived from an EMBL/GenBank/DDBJ whole genome shotgun (WGS) entry which is preliminary data.</text>
</comment>
<dbReference type="GO" id="GO:0048814">
    <property type="term" value="P:regulation of dendrite morphogenesis"/>
    <property type="evidence" value="ECO:0007669"/>
    <property type="project" value="TreeGrafter"/>
</dbReference>
<feature type="domain" description="HECT" evidence="9">
    <location>
        <begin position="622"/>
        <end position="1168"/>
    </location>
</feature>
<dbReference type="GO" id="GO:0009966">
    <property type="term" value="P:regulation of signal transduction"/>
    <property type="evidence" value="ECO:0007669"/>
    <property type="project" value="UniProtKB-ARBA"/>
</dbReference>
<feature type="compositionally biased region" description="Polar residues" evidence="8">
    <location>
        <begin position="209"/>
        <end position="220"/>
    </location>
</feature>
<dbReference type="GO" id="GO:0005737">
    <property type="term" value="C:cytoplasm"/>
    <property type="evidence" value="ECO:0007669"/>
    <property type="project" value="UniProtKB-ARBA"/>
</dbReference>
<dbReference type="EC" id="2.3.2.26" evidence="3"/>
<feature type="compositionally biased region" description="Polar residues" evidence="8">
    <location>
        <begin position="344"/>
        <end position="357"/>
    </location>
</feature>
<evidence type="ECO:0000259" key="9">
    <source>
        <dbReference type="PROSITE" id="PS50237"/>
    </source>
</evidence>
<feature type="compositionally biased region" description="Polar residues" evidence="8">
    <location>
        <begin position="255"/>
        <end position="270"/>
    </location>
</feature>
<dbReference type="STRING" id="104452.A0A0L7LJH6"/>
<reference evidence="10 11" key="1">
    <citation type="journal article" date="2015" name="Genome Biol. Evol.">
        <title>The genome of winter moth (Operophtera brumata) provides a genomic perspective on sexual dimorphism and phenology.</title>
        <authorList>
            <person name="Derks M.F."/>
            <person name="Smit S."/>
            <person name="Salis L."/>
            <person name="Schijlen E."/>
            <person name="Bossers A."/>
            <person name="Mateman C."/>
            <person name="Pijl A.S."/>
            <person name="de Ridder D."/>
            <person name="Groenen M.A."/>
            <person name="Visser M.E."/>
            <person name="Megens H.J."/>
        </authorList>
    </citation>
    <scope>NUCLEOTIDE SEQUENCE [LARGE SCALE GENOMIC DNA]</scope>
    <source>
        <strain evidence="10">WM2013NL</strain>
        <tissue evidence="10">Head and thorax</tissue>
    </source>
</reference>
<feature type="region of interest" description="Disordered" evidence="8">
    <location>
        <begin position="906"/>
        <end position="951"/>
    </location>
</feature>
<feature type="compositionally biased region" description="Basic and acidic residues" evidence="8">
    <location>
        <begin position="242"/>
        <end position="254"/>
    </location>
</feature>
<dbReference type="FunFam" id="3.90.1750.10:FF:000079">
    <property type="entry name" value="E3 ubiquitin-protein ligase"/>
    <property type="match status" value="1"/>
</dbReference>
<dbReference type="PANTHER" id="PTHR11254:SF440">
    <property type="entry name" value="E3 UBIQUITIN-PROTEIN LIGASE NEDD-4"/>
    <property type="match status" value="1"/>
</dbReference>
<dbReference type="SUPFAM" id="SSF56204">
    <property type="entry name" value="Hect, E3 ligase catalytic domain"/>
    <property type="match status" value="4"/>
</dbReference>